<evidence type="ECO:0008006" key="3">
    <source>
        <dbReference type="Google" id="ProtNLM"/>
    </source>
</evidence>
<dbReference type="AlphaFoldDB" id="A0A0M6WRG2"/>
<dbReference type="EMBL" id="CVRQ01000025">
    <property type="protein sequence ID" value="CRL40206.1"/>
    <property type="molecule type" value="Genomic_DNA"/>
</dbReference>
<sequence length="179" mass="21209">MPSYELNLHIDNIGSRNDIRMNVINELAKELPGEGKNKLASKYTYYVETLNDQRRIYLRRPAFLHNGFDFVVCVEGINFNPTGRCRDYPTHDDILNDLKEKYNEDPKKYEYLYVALNAIYSCSYIDLEPLNSISFKSGFPCDLIIKTLKWLFIEQDIRYWNYSGRDMLWKGIYNINHPI</sequence>
<keyword evidence="2" id="KW-1185">Reference proteome</keyword>
<proteinExistence type="predicted"/>
<evidence type="ECO:0000313" key="2">
    <source>
        <dbReference type="Proteomes" id="UP000049472"/>
    </source>
</evidence>
<accession>A0A0M6WRG2</accession>
<organism evidence="1 2">
    <name type="scientific">Agathobacter rectalis</name>
    <dbReference type="NCBI Taxonomy" id="39491"/>
    <lineage>
        <taxon>Bacteria</taxon>
        <taxon>Bacillati</taxon>
        <taxon>Bacillota</taxon>
        <taxon>Clostridia</taxon>
        <taxon>Lachnospirales</taxon>
        <taxon>Lachnospiraceae</taxon>
        <taxon>Agathobacter</taxon>
    </lineage>
</organism>
<protein>
    <recommendedName>
        <fullName evidence="3">DNA adenine methylase</fullName>
    </recommendedName>
</protein>
<dbReference type="RefSeq" id="WP_055062285.1">
    <property type="nucleotide sequence ID" value="NZ_CVRQ01000025.1"/>
</dbReference>
<dbReference type="Proteomes" id="UP000049472">
    <property type="component" value="Unassembled WGS sequence"/>
</dbReference>
<evidence type="ECO:0000313" key="1">
    <source>
        <dbReference type="EMBL" id="CRL40206.1"/>
    </source>
</evidence>
<name>A0A0M6WRG2_9FIRM</name>
<reference evidence="2" key="1">
    <citation type="submission" date="2015-05" db="EMBL/GenBank/DDBJ databases">
        <authorList>
            <consortium name="Pathogen Informatics"/>
        </authorList>
    </citation>
    <scope>NUCLEOTIDE SEQUENCE [LARGE SCALE GENOMIC DNA]</scope>
    <source>
        <strain evidence="2">T1-815</strain>
    </source>
</reference>
<gene>
    <name evidence="1" type="ORF">T1815_22751</name>
</gene>